<dbReference type="PANTHER" id="PTHR21340:SF0">
    <property type="entry name" value="BIS(5'-NUCLEOSYL)-TETRAPHOSPHATASE [ASYMMETRICAL]"/>
    <property type="match status" value="1"/>
</dbReference>
<keyword evidence="3" id="KW-0547">Nucleotide-binding</keyword>
<dbReference type="PROSITE" id="PS51462">
    <property type="entry name" value="NUDIX"/>
    <property type="match status" value="1"/>
</dbReference>
<accession>A0A7C3VI12</accession>
<dbReference type="AlphaFoldDB" id="A0A7C3VI12"/>
<evidence type="ECO:0000256" key="1">
    <source>
        <dbReference type="ARBA" id="ARBA00005582"/>
    </source>
</evidence>
<evidence type="ECO:0000256" key="3">
    <source>
        <dbReference type="ARBA" id="ARBA00022741"/>
    </source>
</evidence>
<evidence type="ECO:0000256" key="2">
    <source>
        <dbReference type="ARBA" id="ARBA00018911"/>
    </source>
</evidence>
<comment type="similarity">
    <text evidence="1">Belongs to the Nudix hydrolase family.</text>
</comment>
<dbReference type="InterPro" id="IPR000086">
    <property type="entry name" value="NUDIX_hydrolase_dom"/>
</dbReference>
<keyword evidence="4" id="KW-0378">Hydrolase</keyword>
<dbReference type="EMBL" id="DSPX01000131">
    <property type="protein sequence ID" value="HGG01579.1"/>
    <property type="molecule type" value="Genomic_DNA"/>
</dbReference>
<dbReference type="SUPFAM" id="SSF55811">
    <property type="entry name" value="Nudix"/>
    <property type="match status" value="1"/>
</dbReference>
<dbReference type="GO" id="GO:0004081">
    <property type="term" value="F:bis(5'-nucleosyl)-tetraphosphatase (asymmetrical) activity"/>
    <property type="evidence" value="ECO:0007669"/>
    <property type="project" value="TreeGrafter"/>
</dbReference>
<protein>
    <recommendedName>
        <fullName evidence="2">Bis(5'-nucleosyl)-tetraphosphatase [asymmetrical]</fullName>
    </recommendedName>
    <alternativeName>
        <fullName evidence="5">Diadenosine 5',5'''-P1,P4-tetraphosphate asymmetrical hydrolase</fullName>
    </alternativeName>
</protein>
<dbReference type="InterPro" id="IPR051325">
    <property type="entry name" value="Nudix_hydrolase_domain"/>
</dbReference>
<dbReference type="PROSITE" id="PS00893">
    <property type="entry name" value="NUDIX_BOX"/>
    <property type="match status" value="1"/>
</dbReference>
<evidence type="ECO:0000313" key="7">
    <source>
        <dbReference type="EMBL" id="HGG01579.1"/>
    </source>
</evidence>
<dbReference type="GO" id="GO:0006754">
    <property type="term" value="P:ATP biosynthetic process"/>
    <property type="evidence" value="ECO:0007669"/>
    <property type="project" value="TreeGrafter"/>
</dbReference>
<dbReference type="Gene3D" id="3.90.79.10">
    <property type="entry name" value="Nucleoside Triphosphate Pyrophosphohydrolase"/>
    <property type="match status" value="1"/>
</dbReference>
<dbReference type="Pfam" id="PF00293">
    <property type="entry name" value="NUDIX"/>
    <property type="match status" value="1"/>
</dbReference>
<sequence length="148" mass="17107">MHKVKSCGVLVMRQKPQMSFLLMCHPHRYDLPKGHMEAGENEWECALRELYEETGIPASALHLDPNFRFTDTYHTPSRKVRSEKVEKTVVIFLGWLQEDVSVMVSEHSSFVWQVWNPPHALQKKTIDPLLASLADYFAEDVSRLIANI</sequence>
<evidence type="ECO:0000259" key="6">
    <source>
        <dbReference type="PROSITE" id="PS51462"/>
    </source>
</evidence>
<evidence type="ECO:0000256" key="5">
    <source>
        <dbReference type="ARBA" id="ARBA00032644"/>
    </source>
</evidence>
<dbReference type="PANTHER" id="PTHR21340">
    <property type="entry name" value="DIADENOSINE 5,5-P1,P4-TETRAPHOSPHATE PYROPHOSPHOHYDROLASE MUTT"/>
    <property type="match status" value="1"/>
</dbReference>
<dbReference type="GO" id="GO:0006167">
    <property type="term" value="P:AMP biosynthetic process"/>
    <property type="evidence" value="ECO:0007669"/>
    <property type="project" value="TreeGrafter"/>
</dbReference>
<dbReference type="GO" id="GO:0000166">
    <property type="term" value="F:nucleotide binding"/>
    <property type="evidence" value="ECO:0007669"/>
    <property type="project" value="UniProtKB-KW"/>
</dbReference>
<comment type="caution">
    <text evidence="7">The sequence shown here is derived from an EMBL/GenBank/DDBJ whole genome shotgun (WGS) entry which is preliminary data.</text>
</comment>
<dbReference type="CDD" id="cd03428">
    <property type="entry name" value="NUDIX_Ap4A_Nudt2"/>
    <property type="match status" value="1"/>
</dbReference>
<organism evidence="7">
    <name type="scientific">Planktothricoides sp. SpSt-374</name>
    <dbReference type="NCBI Taxonomy" id="2282167"/>
    <lineage>
        <taxon>Bacteria</taxon>
        <taxon>Bacillati</taxon>
        <taxon>Cyanobacteriota</taxon>
        <taxon>Cyanophyceae</taxon>
        <taxon>Oscillatoriophycideae</taxon>
        <taxon>Oscillatoriales</taxon>
        <taxon>Oscillatoriaceae</taxon>
        <taxon>Planktothricoides</taxon>
    </lineage>
</organism>
<proteinExistence type="inferred from homology"/>
<dbReference type="InterPro" id="IPR015797">
    <property type="entry name" value="NUDIX_hydrolase-like_dom_sf"/>
</dbReference>
<gene>
    <name evidence="7" type="ORF">ENR15_13255</name>
</gene>
<feature type="domain" description="Nudix hydrolase" evidence="6">
    <location>
        <begin position="2"/>
        <end position="135"/>
    </location>
</feature>
<evidence type="ECO:0000256" key="4">
    <source>
        <dbReference type="ARBA" id="ARBA00022801"/>
    </source>
</evidence>
<reference evidence="7" key="1">
    <citation type="journal article" date="2020" name="mSystems">
        <title>Genome- and Community-Level Interaction Insights into Carbon Utilization and Element Cycling Functions of Hydrothermarchaeota in Hydrothermal Sediment.</title>
        <authorList>
            <person name="Zhou Z."/>
            <person name="Liu Y."/>
            <person name="Xu W."/>
            <person name="Pan J."/>
            <person name="Luo Z.H."/>
            <person name="Li M."/>
        </authorList>
    </citation>
    <scope>NUCLEOTIDE SEQUENCE [LARGE SCALE GENOMIC DNA]</scope>
    <source>
        <strain evidence="7">SpSt-374</strain>
    </source>
</reference>
<dbReference type="InterPro" id="IPR020084">
    <property type="entry name" value="NUDIX_hydrolase_CS"/>
</dbReference>
<name>A0A7C3VI12_9CYAN</name>
<dbReference type="InterPro" id="IPR003565">
    <property type="entry name" value="Tetra_PHTase"/>
</dbReference>